<reference evidence="6" key="1">
    <citation type="submission" date="2018-05" db="EMBL/GenBank/DDBJ databases">
        <authorList>
            <person name="Deangelis K."/>
            <person name="Huntemann M."/>
            <person name="Clum A."/>
            <person name="Pillay M."/>
            <person name="Palaniappan K."/>
            <person name="Varghese N."/>
            <person name="Mikhailova N."/>
            <person name="Stamatis D."/>
            <person name="Reddy T."/>
            <person name="Daum C."/>
            <person name="Shapiro N."/>
            <person name="Ivanova N."/>
            <person name="Kyrpides N."/>
            <person name="Woyke T."/>
        </authorList>
    </citation>
    <scope>NUCLEOTIDE SEQUENCE [LARGE SCALE GENOMIC DNA]</scope>
    <source>
        <strain evidence="6">GAS496</strain>
    </source>
</reference>
<evidence type="ECO:0000259" key="4">
    <source>
        <dbReference type="SMART" id="SM00822"/>
    </source>
</evidence>
<organism evidence="5 6">
    <name type="scientific">Mycolicibacterium moriokaense</name>
    <dbReference type="NCBI Taxonomy" id="39691"/>
    <lineage>
        <taxon>Bacteria</taxon>
        <taxon>Bacillati</taxon>
        <taxon>Actinomycetota</taxon>
        <taxon>Actinomycetes</taxon>
        <taxon>Mycobacteriales</taxon>
        <taxon>Mycobacteriaceae</taxon>
        <taxon>Mycolicibacterium</taxon>
    </lineage>
</organism>
<dbReference type="AlphaFoldDB" id="A0A318HP46"/>
<evidence type="ECO:0000256" key="1">
    <source>
        <dbReference type="ARBA" id="ARBA00006484"/>
    </source>
</evidence>
<dbReference type="Pfam" id="PF00106">
    <property type="entry name" value="adh_short"/>
    <property type="match status" value="1"/>
</dbReference>
<dbReference type="CDD" id="cd05233">
    <property type="entry name" value="SDR_c"/>
    <property type="match status" value="1"/>
</dbReference>
<name>A0A318HP46_9MYCO</name>
<reference evidence="5 6" key="2">
    <citation type="submission" date="2018-06" db="EMBL/GenBank/DDBJ databases">
        <title>Sequencing of bacterial isolates from soil warming experiment in Harvard Forest, Massachusetts, USA.</title>
        <authorList>
            <person name="Deangelis K.PhD."/>
        </authorList>
    </citation>
    <scope>NUCLEOTIDE SEQUENCE [LARGE SCALE GENOMIC DNA]</scope>
    <source>
        <strain evidence="5 6">GAS496</strain>
    </source>
</reference>
<dbReference type="PANTHER" id="PTHR24322:SF736">
    <property type="entry name" value="RETINOL DEHYDROGENASE 10"/>
    <property type="match status" value="1"/>
</dbReference>
<evidence type="ECO:0000256" key="2">
    <source>
        <dbReference type="ARBA" id="ARBA00023002"/>
    </source>
</evidence>
<dbReference type="PRINTS" id="PR00081">
    <property type="entry name" value="GDHRDH"/>
</dbReference>
<evidence type="ECO:0000256" key="3">
    <source>
        <dbReference type="RuleBase" id="RU000363"/>
    </source>
</evidence>
<comment type="caution">
    <text evidence="5">The sequence shown here is derived from an EMBL/GenBank/DDBJ whole genome shotgun (WGS) entry which is preliminary data.</text>
</comment>
<dbReference type="SMART" id="SM00822">
    <property type="entry name" value="PKS_KR"/>
    <property type="match status" value="1"/>
</dbReference>
<dbReference type="RefSeq" id="WP_110314357.1">
    <property type="nucleotide sequence ID" value="NZ_QJJU01000001.1"/>
</dbReference>
<comment type="similarity">
    <text evidence="1 3">Belongs to the short-chain dehydrogenases/reductases (SDR) family.</text>
</comment>
<dbReference type="Gene3D" id="3.40.50.720">
    <property type="entry name" value="NAD(P)-binding Rossmann-like Domain"/>
    <property type="match status" value="1"/>
</dbReference>
<dbReference type="InterPro" id="IPR036291">
    <property type="entry name" value="NAD(P)-bd_dom_sf"/>
</dbReference>
<dbReference type="PRINTS" id="PR00080">
    <property type="entry name" value="SDRFAMILY"/>
</dbReference>
<protein>
    <submittedName>
        <fullName evidence="5">Short-subunit dehydrogenase</fullName>
    </submittedName>
</protein>
<dbReference type="OrthoDB" id="9775296at2"/>
<dbReference type="InterPro" id="IPR020904">
    <property type="entry name" value="Sc_DH/Rdtase_CS"/>
</dbReference>
<dbReference type="InterPro" id="IPR057326">
    <property type="entry name" value="KR_dom"/>
</dbReference>
<feature type="domain" description="Ketoreductase" evidence="4">
    <location>
        <begin position="10"/>
        <end position="195"/>
    </location>
</feature>
<dbReference type="EMBL" id="QJJU01000001">
    <property type="protein sequence ID" value="PXX13223.1"/>
    <property type="molecule type" value="Genomic_DNA"/>
</dbReference>
<evidence type="ECO:0000313" key="6">
    <source>
        <dbReference type="Proteomes" id="UP000247781"/>
    </source>
</evidence>
<dbReference type="PANTHER" id="PTHR24322">
    <property type="entry name" value="PKSB"/>
    <property type="match status" value="1"/>
</dbReference>
<dbReference type="SUPFAM" id="SSF51735">
    <property type="entry name" value="NAD(P)-binding Rossmann-fold domains"/>
    <property type="match status" value="1"/>
</dbReference>
<dbReference type="Proteomes" id="UP000247781">
    <property type="component" value="Unassembled WGS sequence"/>
</dbReference>
<proteinExistence type="inferred from homology"/>
<dbReference type="GO" id="GO:0016616">
    <property type="term" value="F:oxidoreductase activity, acting on the CH-OH group of donors, NAD or NADP as acceptor"/>
    <property type="evidence" value="ECO:0007669"/>
    <property type="project" value="TreeGrafter"/>
</dbReference>
<keyword evidence="2" id="KW-0560">Oxidoreductase</keyword>
<evidence type="ECO:0000313" key="5">
    <source>
        <dbReference type="EMBL" id="PXX13223.1"/>
    </source>
</evidence>
<dbReference type="InterPro" id="IPR002347">
    <property type="entry name" value="SDR_fam"/>
</dbReference>
<sequence>MARAAAVNGKVIVVTGGARGIGYATAKTLHGLGAKVAIGDVDEAAVKEAGTDLDVGFYARLDVTDRQSFTTFLDDVERELGPVDVLINNAAIAPAGRFLDEPDEVTQRTIAINVFGVILGTKLAAERMVKRRSGHIINIASLAALGAAPGIATYTATKHAVLGFTDTARLELRGTGVTLSAVLPTLTNTSMIDGVASMSGLRNAEPEDIAAGIVGLIEKPKPRLAVTRAAGLLLEMTKRLLPLRVGEAVTHALGADTIFVKAADTQERRDYEDRARHT</sequence>
<dbReference type="PROSITE" id="PS00061">
    <property type="entry name" value="ADH_SHORT"/>
    <property type="match status" value="1"/>
</dbReference>
<accession>A0A318HP46</accession>
<dbReference type="NCBIfam" id="NF005878">
    <property type="entry name" value="PRK07825.1"/>
    <property type="match status" value="1"/>
</dbReference>
<keyword evidence="6" id="KW-1185">Reference proteome</keyword>
<gene>
    <name evidence="5" type="ORF">C8E89_101375</name>
</gene>